<name>A0A135UU60_9PEZI</name>
<sequence length="97" mass="10497">MFAWTSRKASRTLVRPTNIAVLPQAGIPDPAAEHSPNSEHPSSRVRSHKSRTHNILVTPHRTPPAVHTPTPLPANMLNAHGTSAGEYDVVGRLGVDR</sequence>
<organism evidence="2 3">
    <name type="scientific">Colletotrichum salicis</name>
    <dbReference type="NCBI Taxonomy" id="1209931"/>
    <lineage>
        <taxon>Eukaryota</taxon>
        <taxon>Fungi</taxon>
        <taxon>Dikarya</taxon>
        <taxon>Ascomycota</taxon>
        <taxon>Pezizomycotina</taxon>
        <taxon>Sordariomycetes</taxon>
        <taxon>Hypocreomycetidae</taxon>
        <taxon>Glomerellales</taxon>
        <taxon>Glomerellaceae</taxon>
        <taxon>Colletotrichum</taxon>
        <taxon>Colletotrichum acutatum species complex</taxon>
    </lineage>
</organism>
<proteinExistence type="predicted"/>
<accession>A0A135UU60</accession>
<keyword evidence="3" id="KW-1185">Reference proteome</keyword>
<dbReference type="Proteomes" id="UP000070121">
    <property type="component" value="Unassembled WGS sequence"/>
</dbReference>
<comment type="caution">
    <text evidence="2">The sequence shown here is derived from an EMBL/GenBank/DDBJ whole genome shotgun (WGS) entry which is preliminary data.</text>
</comment>
<reference evidence="2 3" key="1">
    <citation type="submission" date="2014-02" db="EMBL/GenBank/DDBJ databases">
        <title>The genome sequence of Colletotrichum salicis CBS 607.94.</title>
        <authorList>
            <person name="Baroncelli R."/>
            <person name="Thon M.R."/>
        </authorList>
    </citation>
    <scope>NUCLEOTIDE SEQUENCE [LARGE SCALE GENOMIC DNA]</scope>
    <source>
        <strain evidence="2 3">CBS 607.94</strain>
    </source>
</reference>
<evidence type="ECO:0000313" key="3">
    <source>
        <dbReference type="Proteomes" id="UP000070121"/>
    </source>
</evidence>
<protein>
    <submittedName>
        <fullName evidence="2">Uncharacterized protein</fullName>
    </submittedName>
</protein>
<feature type="region of interest" description="Disordered" evidence="1">
    <location>
        <begin position="24"/>
        <end position="79"/>
    </location>
</feature>
<gene>
    <name evidence="2" type="ORF">CSAL01_08139</name>
</gene>
<dbReference type="AlphaFoldDB" id="A0A135UU60"/>
<feature type="compositionally biased region" description="Basic residues" evidence="1">
    <location>
        <begin position="43"/>
        <end position="52"/>
    </location>
</feature>
<dbReference type="EMBL" id="JFFI01001030">
    <property type="protein sequence ID" value="KXH63960.1"/>
    <property type="molecule type" value="Genomic_DNA"/>
</dbReference>
<evidence type="ECO:0000256" key="1">
    <source>
        <dbReference type="SAM" id="MobiDB-lite"/>
    </source>
</evidence>
<evidence type="ECO:0000313" key="2">
    <source>
        <dbReference type="EMBL" id="KXH63960.1"/>
    </source>
</evidence>